<dbReference type="InterPro" id="IPR029055">
    <property type="entry name" value="Ntn_hydrolases_N"/>
</dbReference>
<dbReference type="GO" id="GO:0019774">
    <property type="term" value="C:proteasome core complex, beta-subunit complex"/>
    <property type="evidence" value="ECO:0007669"/>
    <property type="project" value="UniProtKB-UniRule"/>
</dbReference>
<evidence type="ECO:0000256" key="3">
    <source>
        <dbReference type="ARBA" id="ARBA00022670"/>
    </source>
</evidence>
<feature type="active site" description="Nucleophile" evidence="9 10">
    <location>
        <position position="9"/>
    </location>
</feature>
<evidence type="ECO:0000256" key="4">
    <source>
        <dbReference type="ARBA" id="ARBA00022698"/>
    </source>
</evidence>
<comment type="caution">
    <text evidence="11">The sequence shown here is derived from an EMBL/GenBank/DDBJ whole genome shotgun (WGS) entry which is preliminary data.</text>
</comment>
<dbReference type="Proteomes" id="UP000226592">
    <property type="component" value="Unassembled WGS sequence"/>
</dbReference>
<keyword evidence="3 9" id="KW-0645">Protease</keyword>
<comment type="catalytic activity">
    <reaction evidence="1 9">
        <text>Cleavage of peptide bonds with very broad specificity.</text>
        <dbReference type="EC" id="3.4.25.1"/>
    </reaction>
</comment>
<comment type="subunit">
    <text evidence="9">The 20S proteasome core is composed of 14 alpha and 14 beta subunits that assemble into four stacked heptameric rings, resulting in a barrel-shaped structure. The two inner rings, each composed of seven catalytic beta subunits, are sandwiched by two outer rings, each composed of seven alpha subunits. The catalytic chamber with the active sites is on the inside of the barrel. Has a gated structure, the ends of the cylinder being occluded by the N-termini of the alpha-subunits. Is capped at one or both ends by the proteasome regulatory ATPase, PAN.</text>
</comment>
<dbReference type="Gene3D" id="3.60.20.10">
    <property type="entry name" value="Glutamine Phosphoribosylpyrophosphate, subunit 1, domain 1"/>
    <property type="match status" value="1"/>
</dbReference>
<keyword evidence="7 9" id="KW-0647">Proteasome</keyword>
<dbReference type="PANTHER" id="PTHR32194">
    <property type="entry name" value="METALLOPROTEASE TLDD"/>
    <property type="match status" value="1"/>
</dbReference>
<accession>A0A2D6M0F0</accession>
<comment type="similarity">
    <text evidence="9">Belongs to the peptidase T1B family.</text>
</comment>
<keyword evidence="8 9" id="KW-0865">Zymogen</keyword>
<evidence type="ECO:0000256" key="6">
    <source>
        <dbReference type="ARBA" id="ARBA00022813"/>
    </source>
</evidence>
<dbReference type="GO" id="GO:0005737">
    <property type="term" value="C:cytoplasm"/>
    <property type="evidence" value="ECO:0007669"/>
    <property type="project" value="UniProtKB-SubCell"/>
</dbReference>
<evidence type="ECO:0000313" key="12">
    <source>
        <dbReference type="Proteomes" id="UP000226592"/>
    </source>
</evidence>
<dbReference type="Pfam" id="PF00227">
    <property type="entry name" value="Proteasome"/>
    <property type="match status" value="1"/>
</dbReference>
<dbReference type="AlphaFoldDB" id="A0A2D6M0F0"/>
<dbReference type="PROSITE" id="PS51476">
    <property type="entry name" value="PROTEASOME_BETA_2"/>
    <property type="match status" value="1"/>
</dbReference>
<evidence type="ECO:0000256" key="10">
    <source>
        <dbReference type="PIRSR" id="PIRSR600243-1"/>
    </source>
</evidence>
<sequence length="214" mass="23239">MEKDLKTGTTTVGLITNAGIVLAADMRASMGHLAYDEESQKLYKITNHIAVTNAGSVGDSLAIIRFLRGHAQLYEVERETKITPKALASYLANVLNANRYYPYSVQFIIGGINKKPELYELTPFGGVLERKKYAVSGSGTELAMTTLDQNYEVGITEEEGIALAIKAIEAGKKRDIYSGGKSVSVLVIDAQGARDLSESEVSKFIEKAKTPQKS</sequence>
<dbReference type="PANTHER" id="PTHR32194:SF0">
    <property type="entry name" value="ATP-DEPENDENT PROTEASE SUBUNIT HSLV"/>
    <property type="match status" value="1"/>
</dbReference>
<evidence type="ECO:0000313" key="11">
    <source>
        <dbReference type="EMBL" id="MAG21903.1"/>
    </source>
</evidence>
<feature type="chain" id="PRO_5023211304" description="Proteasome subunit beta" evidence="9">
    <location>
        <begin position="9"/>
        <end position="214"/>
    </location>
</feature>
<proteinExistence type="inferred from homology"/>
<keyword evidence="6 9" id="KW-0068">Autocatalytic cleavage</keyword>
<keyword evidence="4 9" id="KW-0888">Threonine protease</keyword>
<dbReference type="GO" id="GO:0010498">
    <property type="term" value="P:proteasomal protein catabolic process"/>
    <property type="evidence" value="ECO:0007669"/>
    <property type="project" value="UniProtKB-UniRule"/>
</dbReference>
<evidence type="ECO:0000256" key="9">
    <source>
        <dbReference type="HAMAP-Rule" id="MF_02113"/>
    </source>
</evidence>
<dbReference type="EMBL" id="NZBU01000005">
    <property type="protein sequence ID" value="MAG21903.1"/>
    <property type="molecule type" value="Genomic_DNA"/>
</dbReference>
<dbReference type="EC" id="3.4.25.1" evidence="9"/>
<keyword evidence="5 9" id="KW-0378">Hydrolase</keyword>
<comment type="function">
    <text evidence="9">Component of the proteasome core, a large protease complex with broad specificity involved in protein degradation.</text>
</comment>
<dbReference type="PRINTS" id="PR00141">
    <property type="entry name" value="PROTEASOME"/>
</dbReference>
<gene>
    <name evidence="9" type="primary">psmB</name>
    <name evidence="11" type="ORF">CL943_01175</name>
</gene>
<name>A0A2D6M0F0_9ARCH</name>
<organism evidence="11 12">
    <name type="scientific">Candidatus Iainarchaeum sp</name>
    <dbReference type="NCBI Taxonomy" id="3101447"/>
    <lineage>
        <taxon>Archaea</taxon>
        <taxon>Candidatus Iainarchaeota</taxon>
        <taxon>Candidatus Iainarchaeia</taxon>
        <taxon>Candidatus Iainarchaeales</taxon>
        <taxon>Candidatus Iainarchaeaceae</taxon>
        <taxon>Candidatus Iainarchaeum</taxon>
    </lineage>
</organism>
<feature type="propeptide" id="PRO_5013973610" description="Removed in mature form; by autocatalysis" evidence="9">
    <location>
        <begin position="1"/>
        <end position="8"/>
    </location>
</feature>
<comment type="activity regulation">
    <text evidence="9">The formation of the proteasomal ATPase PAN-20S proteasome complex, via the docking of the C-termini of PAN into the intersubunit pockets in the alpha-rings, triggers opening of the gate for substrate entry. Interconversion between the open-gate and close-gate conformations leads to a dynamic regulation of the 20S proteasome proteolysis activity.</text>
</comment>
<evidence type="ECO:0000256" key="5">
    <source>
        <dbReference type="ARBA" id="ARBA00022801"/>
    </source>
</evidence>
<evidence type="ECO:0000256" key="8">
    <source>
        <dbReference type="ARBA" id="ARBA00023145"/>
    </source>
</evidence>
<evidence type="ECO:0000256" key="7">
    <source>
        <dbReference type="ARBA" id="ARBA00022942"/>
    </source>
</evidence>
<evidence type="ECO:0000256" key="2">
    <source>
        <dbReference type="ARBA" id="ARBA00022490"/>
    </source>
</evidence>
<dbReference type="InterPro" id="IPR001353">
    <property type="entry name" value="Proteasome_sua/b"/>
</dbReference>
<dbReference type="InterPro" id="IPR000243">
    <property type="entry name" value="Pept_T1A_subB"/>
</dbReference>
<keyword evidence="2 9" id="KW-0963">Cytoplasm</keyword>
<dbReference type="SUPFAM" id="SSF56235">
    <property type="entry name" value="N-terminal nucleophile aminohydrolases (Ntn hydrolases)"/>
    <property type="match status" value="1"/>
</dbReference>
<evidence type="ECO:0000256" key="1">
    <source>
        <dbReference type="ARBA" id="ARBA00001198"/>
    </source>
</evidence>
<dbReference type="InterPro" id="IPR023333">
    <property type="entry name" value="Proteasome_suB-type"/>
</dbReference>
<dbReference type="GO" id="GO:0004298">
    <property type="term" value="F:threonine-type endopeptidase activity"/>
    <property type="evidence" value="ECO:0007669"/>
    <property type="project" value="UniProtKB-UniRule"/>
</dbReference>
<protein>
    <recommendedName>
        <fullName evidence="9">Proteasome subunit beta</fullName>
        <ecNumber evidence="9">3.4.25.1</ecNumber>
    </recommendedName>
    <alternativeName>
        <fullName evidence="9">20S proteasome beta subunit</fullName>
    </alternativeName>
    <alternativeName>
        <fullName evidence="9">Proteasome core protein PsmB</fullName>
    </alternativeName>
</protein>
<comment type="subcellular location">
    <subcellularLocation>
        <location evidence="9">Cytoplasm</location>
    </subcellularLocation>
</comment>
<reference evidence="12" key="1">
    <citation type="submission" date="2017-09" db="EMBL/GenBank/DDBJ databases">
        <title>The Reconstruction of 2,631 Draft Metagenome-Assembled Genomes from the Global Oceans.</title>
        <authorList>
            <person name="Tully B.J."/>
            <person name="Graham E.D."/>
            <person name="Heidelberg J.F."/>
        </authorList>
    </citation>
    <scope>NUCLEOTIDE SEQUENCE [LARGE SCALE GENOMIC DNA]</scope>
</reference>
<dbReference type="HAMAP" id="MF_02113_A">
    <property type="entry name" value="Proteasome_B_A"/>
    <property type="match status" value="1"/>
</dbReference>
<dbReference type="InterPro" id="IPR019983">
    <property type="entry name" value="Pept_T1A_Psome_bsu_arc"/>
</dbReference>